<gene>
    <name evidence="1" type="ORF">SAMN05421739_101455</name>
</gene>
<dbReference type="EMBL" id="FOOT01000001">
    <property type="protein sequence ID" value="SFF94297.1"/>
    <property type="molecule type" value="Genomic_DNA"/>
</dbReference>
<reference evidence="2" key="1">
    <citation type="submission" date="2016-10" db="EMBL/GenBank/DDBJ databases">
        <authorList>
            <person name="Varghese N."/>
            <person name="Submissions S."/>
        </authorList>
    </citation>
    <scope>NUCLEOTIDE SEQUENCE [LARGE SCALE GENOMIC DNA]</scope>
    <source>
        <strain evidence="2">LP51</strain>
    </source>
</reference>
<dbReference type="SUPFAM" id="SSF53335">
    <property type="entry name" value="S-adenosyl-L-methionine-dependent methyltransferases"/>
    <property type="match status" value="1"/>
</dbReference>
<name>A0A1I2MXV7_9BACT</name>
<dbReference type="Gene3D" id="3.40.50.150">
    <property type="entry name" value="Vaccinia Virus protein VP39"/>
    <property type="match status" value="1"/>
</dbReference>
<dbReference type="STRING" id="1436961.SAMN05421739_101455"/>
<dbReference type="InterPro" id="IPR029063">
    <property type="entry name" value="SAM-dependent_MTases_sf"/>
</dbReference>
<dbReference type="Proteomes" id="UP000198724">
    <property type="component" value="Unassembled WGS sequence"/>
</dbReference>
<organism evidence="1 2">
    <name type="scientific">Pontibacter chinhatensis</name>
    <dbReference type="NCBI Taxonomy" id="1436961"/>
    <lineage>
        <taxon>Bacteria</taxon>
        <taxon>Pseudomonadati</taxon>
        <taxon>Bacteroidota</taxon>
        <taxon>Cytophagia</taxon>
        <taxon>Cytophagales</taxon>
        <taxon>Hymenobacteraceae</taxon>
        <taxon>Pontibacter</taxon>
    </lineage>
</organism>
<evidence type="ECO:0008006" key="3">
    <source>
        <dbReference type="Google" id="ProtNLM"/>
    </source>
</evidence>
<keyword evidence="2" id="KW-1185">Reference proteome</keyword>
<dbReference type="OrthoDB" id="938855at2"/>
<evidence type="ECO:0000313" key="2">
    <source>
        <dbReference type="Proteomes" id="UP000198724"/>
    </source>
</evidence>
<protein>
    <recommendedName>
        <fullName evidence="3">Methyltransferase domain-containing protein</fullName>
    </recommendedName>
</protein>
<evidence type="ECO:0000313" key="1">
    <source>
        <dbReference type="EMBL" id="SFF94297.1"/>
    </source>
</evidence>
<dbReference type="AlphaFoldDB" id="A0A1I2MXV7"/>
<dbReference type="RefSeq" id="WP_092098602.1">
    <property type="nucleotide sequence ID" value="NZ_FOOT01000001.1"/>
</dbReference>
<sequence length="216" mass="25080">MAKTILKAFNTLTDYKVSKALLSLKFEGYLLDTGWLNSYRSQMPVDLEQKPLPWVTYPFIDFIIGRLHKDMRIFEYGSGNSTLFYAERVHEVHAVEHNMDWYSKISIRLPANAKLYYKELIRDGEYARFATSLNTQFDVIVVDGRDRVNCCFQSLKALRDGGVIVLDDSEREEYKPGIDFLKDKGFREIPFWGMAPGLNLRKCTTIFYKNDNCLGI</sequence>
<accession>A0A1I2MXV7</accession>
<proteinExistence type="predicted"/>